<dbReference type="PANTHER" id="PTHR46481">
    <property type="entry name" value="ZINC FINGER BED DOMAIN-CONTAINING PROTEIN 4"/>
    <property type="match status" value="1"/>
</dbReference>
<dbReference type="AlphaFoldDB" id="A0A2I1GG48"/>
<feature type="region of interest" description="Disordered" evidence="6">
    <location>
        <begin position="1"/>
        <end position="32"/>
    </location>
</feature>
<keyword evidence="8" id="KW-1185">Reference proteome</keyword>
<protein>
    <recommendedName>
        <fullName evidence="9">BED-type domain-containing protein</fullName>
    </recommendedName>
</protein>
<keyword evidence="3" id="KW-0863">Zinc-finger</keyword>
<dbReference type="GO" id="GO:0005634">
    <property type="term" value="C:nucleus"/>
    <property type="evidence" value="ECO:0007669"/>
    <property type="project" value="UniProtKB-SubCell"/>
</dbReference>
<evidence type="ECO:0000313" key="7">
    <source>
        <dbReference type="EMBL" id="PKY45589.1"/>
    </source>
</evidence>
<proteinExistence type="predicted"/>
<reference evidence="7 8" key="1">
    <citation type="submission" date="2015-10" db="EMBL/GenBank/DDBJ databases">
        <title>Genome analyses suggest a sexual origin of heterokaryosis in a supposedly ancient asexual fungus.</title>
        <authorList>
            <person name="Ropars J."/>
            <person name="Sedzielewska K."/>
            <person name="Noel J."/>
            <person name="Charron P."/>
            <person name="Farinelli L."/>
            <person name="Marton T."/>
            <person name="Kruger M."/>
            <person name="Pelin A."/>
            <person name="Brachmann A."/>
            <person name="Corradi N."/>
        </authorList>
    </citation>
    <scope>NUCLEOTIDE SEQUENCE [LARGE SCALE GENOMIC DNA]</scope>
    <source>
        <strain evidence="7 8">A4</strain>
    </source>
</reference>
<keyword evidence="2" id="KW-0479">Metal-binding</keyword>
<evidence type="ECO:0000256" key="1">
    <source>
        <dbReference type="ARBA" id="ARBA00004123"/>
    </source>
</evidence>
<evidence type="ECO:0000256" key="4">
    <source>
        <dbReference type="ARBA" id="ARBA00022833"/>
    </source>
</evidence>
<evidence type="ECO:0000313" key="8">
    <source>
        <dbReference type="Proteomes" id="UP000234323"/>
    </source>
</evidence>
<dbReference type="SMART" id="SM00614">
    <property type="entry name" value="ZnF_BED"/>
    <property type="match status" value="1"/>
</dbReference>
<feature type="compositionally biased region" description="Acidic residues" evidence="6">
    <location>
        <begin position="9"/>
        <end position="25"/>
    </location>
</feature>
<dbReference type="Proteomes" id="UP000234323">
    <property type="component" value="Unassembled WGS sequence"/>
</dbReference>
<dbReference type="EMBL" id="LLXI01000395">
    <property type="protein sequence ID" value="PKY45589.1"/>
    <property type="molecule type" value="Genomic_DNA"/>
</dbReference>
<comment type="subcellular location">
    <subcellularLocation>
        <location evidence="1">Nucleus</location>
    </subcellularLocation>
</comment>
<sequence length="185" mass="21414">MDNSNDEYVVSDDVNEDTDDEESNEFSDIPTRRKEFEEIKEVPLLPHAKKIRINSKTKKKSFVWNYFQVEGGRDICKVLIFSNGNEYECKKSYKHDGGTGNMKLHLSSIHGIVSDNIQLKDSNQLRIDMMVKKITPHHIPKQLKLKCATAEWIVTDSLPFNIVHEEGYRKMINKFDLAFIPPSNI</sequence>
<evidence type="ECO:0000256" key="5">
    <source>
        <dbReference type="ARBA" id="ARBA00023242"/>
    </source>
</evidence>
<dbReference type="InterPro" id="IPR052035">
    <property type="entry name" value="ZnF_BED_domain_contain"/>
</dbReference>
<dbReference type="GO" id="GO:0008270">
    <property type="term" value="F:zinc ion binding"/>
    <property type="evidence" value="ECO:0007669"/>
    <property type="project" value="UniProtKB-KW"/>
</dbReference>
<dbReference type="SUPFAM" id="SSF140996">
    <property type="entry name" value="Hermes dimerisation domain"/>
    <property type="match status" value="1"/>
</dbReference>
<name>A0A2I1GG48_9GLOM</name>
<gene>
    <name evidence="7" type="ORF">RhiirA4_460212</name>
</gene>
<evidence type="ECO:0000256" key="3">
    <source>
        <dbReference type="ARBA" id="ARBA00022771"/>
    </source>
</evidence>
<keyword evidence="4" id="KW-0862">Zinc</keyword>
<organism evidence="7 8">
    <name type="scientific">Rhizophagus irregularis</name>
    <dbReference type="NCBI Taxonomy" id="588596"/>
    <lineage>
        <taxon>Eukaryota</taxon>
        <taxon>Fungi</taxon>
        <taxon>Fungi incertae sedis</taxon>
        <taxon>Mucoromycota</taxon>
        <taxon>Glomeromycotina</taxon>
        <taxon>Glomeromycetes</taxon>
        <taxon>Glomerales</taxon>
        <taxon>Glomeraceae</taxon>
        <taxon>Rhizophagus</taxon>
    </lineage>
</organism>
<comment type="caution">
    <text evidence="7">The sequence shown here is derived from an EMBL/GenBank/DDBJ whole genome shotgun (WGS) entry which is preliminary data.</text>
</comment>
<evidence type="ECO:0000256" key="6">
    <source>
        <dbReference type="SAM" id="MobiDB-lite"/>
    </source>
</evidence>
<keyword evidence="5" id="KW-0539">Nucleus</keyword>
<accession>A0A2I1GG48</accession>
<evidence type="ECO:0000256" key="2">
    <source>
        <dbReference type="ARBA" id="ARBA00022723"/>
    </source>
</evidence>
<dbReference type="OrthoDB" id="2444743at2759"/>
<dbReference type="PANTHER" id="PTHR46481:SF10">
    <property type="entry name" value="ZINC FINGER BED DOMAIN-CONTAINING PROTEIN 39"/>
    <property type="match status" value="1"/>
</dbReference>
<evidence type="ECO:0008006" key="9">
    <source>
        <dbReference type="Google" id="ProtNLM"/>
    </source>
</evidence>